<reference evidence="2 3" key="1">
    <citation type="submission" date="2019-07" db="EMBL/GenBank/DDBJ databases">
        <title>Insights of Desulfuromonas acetexigens electromicrobiology.</title>
        <authorList>
            <person name="Katuri K."/>
            <person name="Sapireddy V."/>
            <person name="Shaw D.R."/>
            <person name="Saikaly P."/>
        </authorList>
    </citation>
    <scope>NUCLEOTIDE SEQUENCE [LARGE SCALE GENOMIC DNA]</scope>
    <source>
        <strain evidence="2 3">2873</strain>
    </source>
</reference>
<dbReference type="GO" id="GO:0016887">
    <property type="term" value="F:ATP hydrolysis activity"/>
    <property type="evidence" value="ECO:0007669"/>
    <property type="project" value="TreeGrafter"/>
</dbReference>
<protein>
    <submittedName>
        <fullName evidence="2">General secretion pathway protein GspE</fullName>
    </submittedName>
</protein>
<accession>A0A550JD97</accession>
<dbReference type="SUPFAM" id="SSF160246">
    <property type="entry name" value="EspE N-terminal domain-like"/>
    <property type="match status" value="1"/>
</dbReference>
<organism evidence="2 3">
    <name type="scientific">Trichloromonas acetexigens</name>
    <dbReference type="NCBI Taxonomy" id="38815"/>
    <lineage>
        <taxon>Bacteria</taxon>
        <taxon>Pseudomonadati</taxon>
        <taxon>Thermodesulfobacteriota</taxon>
        <taxon>Desulfuromonadia</taxon>
        <taxon>Desulfuromonadales</taxon>
        <taxon>Trichloromonadaceae</taxon>
        <taxon>Trichloromonas</taxon>
    </lineage>
</organism>
<dbReference type="InterPro" id="IPR037257">
    <property type="entry name" value="T2SS_E_N_sf"/>
</dbReference>
<gene>
    <name evidence="2" type="ORF">FL622_09765</name>
</gene>
<dbReference type="EMBL" id="VJVV01000006">
    <property type="protein sequence ID" value="TRO81185.1"/>
    <property type="molecule type" value="Genomic_DNA"/>
</dbReference>
<dbReference type="Proteomes" id="UP000317155">
    <property type="component" value="Unassembled WGS sequence"/>
</dbReference>
<dbReference type="Pfam" id="PF05157">
    <property type="entry name" value="MshEN"/>
    <property type="match status" value="1"/>
</dbReference>
<sequence length="441" mass="49176">MKIKGLRIARRFGQAKLYATEGKLPRATQSLISQVINRTLTKLQVTESAANRGAVSAIGTTRPPPRDPPYPCPTRKTAMAIRIGELLVREKLITLAQLEEALKCQVIFGGRLGTNLIEMGLLEEGDIARILSKKLGVPFLDPPGLLMNIPQDVIELISPEDAARYQIIPLRMEGRRLSLGMVDPSDLKAIDEVAFRTGFVIRPVVVPEVRIVLALEKYYQIERKLRYINTPLLREERFPEPPKAPEPVSDDLWFEEIEEQVAGEPSLPLEPELHAEFVKEHTIDELSRELAEASERDDIADAIVQYLGQRLKCGAMFLVRGDLAMGWKAVLNKEPVPAFAQLQIPLDEASVLKTVAQTAGYYLGPVPRSPFNSMMLQEFGGRVPKTVLLVPLVMMGRVVGILYVDSDEQSLGDELPELQRLAAKAIMAFEILILKHKILQT</sequence>
<dbReference type="PANTHER" id="PTHR30258">
    <property type="entry name" value="TYPE II SECRETION SYSTEM PROTEIN GSPE-RELATED"/>
    <property type="match status" value="1"/>
</dbReference>
<dbReference type="GO" id="GO:0005886">
    <property type="term" value="C:plasma membrane"/>
    <property type="evidence" value="ECO:0007669"/>
    <property type="project" value="TreeGrafter"/>
</dbReference>
<name>A0A550JD97_9BACT</name>
<feature type="domain" description="Type II secretion system protein GspE N-terminal" evidence="1">
    <location>
        <begin position="135"/>
        <end position="223"/>
    </location>
</feature>
<keyword evidence="3" id="KW-1185">Reference proteome</keyword>
<dbReference type="SUPFAM" id="SSF55781">
    <property type="entry name" value="GAF domain-like"/>
    <property type="match status" value="1"/>
</dbReference>
<dbReference type="AlphaFoldDB" id="A0A550JD97"/>
<dbReference type="InterPro" id="IPR007831">
    <property type="entry name" value="T2SS_GspE_N"/>
</dbReference>
<dbReference type="OrthoDB" id="5430167at2"/>
<dbReference type="PANTHER" id="PTHR30258:SF1">
    <property type="entry name" value="PROTEIN TRANSPORT PROTEIN HOFB HOMOLOG"/>
    <property type="match status" value="1"/>
</dbReference>
<dbReference type="Gene3D" id="3.30.300.160">
    <property type="entry name" value="Type II secretion system, protein E, N-terminal domain"/>
    <property type="match status" value="1"/>
</dbReference>
<proteinExistence type="predicted"/>
<evidence type="ECO:0000313" key="3">
    <source>
        <dbReference type="Proteomes" id="UP000317155"/>
    </source>
</evidence>
<evidence type="ECO:0000259" key="1">
    <source>
        <dbReference type="Pfam" id="PF05157"/>
    </source>
</evidence>
<dbReference type="Gene3D" id="3.30.450.40">
    <property type="match status" value="1"/>
</dbReference>
<comment type="caution">
    <text evidence="2">The sequence shown here is derived from an EMBL/GenBank/DDBJ whole genome shotgun (WGS) entry which is preliminary data.</text>
</comment>
<evidence type="ECO:0000313" key="2">
    <source>
        <dbReference type="EMBL" id="TRO81185.1"/>
    </source>
</evidence>
<dbReference type="InterPro" id="IPR029016">
    <property type="entry name" value="GAF-like_dom_sf"/>
</dbReference>
<dbReference type="FunFam" id="3.30.300.160:FF:000002">
    <property type="entry name" value="Type II secretion system protein E"/>
    <property type="match status" value="1"/>
</dbReference>